<dbReference type="Pfam" id="PF03454">
    <property type="entry name" value="MoeA_C"/>
    <property type="match status" value="1"/>
</dbReference>
<accession>A0A3S3CSM1</accession>
<dbReference type="GO" id="GO:0005829">
    <property type="term" value="C:cytosol"/>
    <property type="evidence" value="ECO:0007669"/>
    <property type="project" value="TreeGrafter"/>
</dbReference>
<dbReference type="SUPFAM" id="SSF63882">
    <property type="entry name" value="MoeA N-terminal region -like"/>
    <property type="match status" value="1"/>
</dbReference>
<evidence type="ECO:0000313" key="14">
    <source>
        <dbReference type="Proteomes" id="UP000284333"/>
    </source>
</evidence>
<keyword evidence="7 11" id="KW-0479">Metal-binding</keyword>
<evidence type="ECO:0000256" key="5">
    <source>
        <dbReference type="ARBA" id="ARBA00022505"/>
    </source>
</evidence>
<keyword evidence="6 11" id="KW-0808">Transferase</keyword>
<keyword evidence="9 11" id="KW-0501">Molybdenum cofactor biosynthesis</keyword>
<evidence type="ECO:0000256" key="2">
    <source>
        <dbReference type="ARBA" id="ARBA00002901"/>
    </source>
</evidence>
<comment type="cofactor">
    <cofactor evidence="1 11">
        <name>Mg(2+)</name>
        <dbReference type="ChEBI" id="CHEBI:18420"/>
    </cofactor>
</comment>
<evidence type="ECO:0000256" key="6">
    <source>
        <dbReference type="ARBA" id="ARBA00022679"/>
    </source>
</evidence>
<evidence type="ECO:0000259" key="12">
    <source>
        <dbReference type="SMART" id="SM00852"/>
    </source>
</evidence>
<dbReference type="OrthoDB" id="9804758at2"/>
<dbReference type="AlphaFoldDB" id="A0A3S3CSM1"/>
<dbReference type="PANTHER" id="PTHR10192:SF5">
    <property type="entry name" value="GEPHYRIN"/>
    <property type="match status" value="1"/>
</dbReference>
<comment type="caution">
    <text evidence="13">The sequence shown here is derived from an EMBL/GenBank/DDBJ whole genome shotgun (WGS) entry which is preliminary data.</text>
</comment>
<comment type="similarity">
    <text evidence="4 11">Belongs to the MoeA family.</text>
</comment>
<evidence type="ECO:0000256" key="9">
    <source>
        <dbReference type="ARBA" id="ARBA00023150"/>
    </source>
</evidence>
<comment type="catalytic activity">
    <reaction evidence="10">
        <text>adenylyl-molybdopterin + molybdate = Mo-molybdopterin + AMP + H(+)</text>
        <dbReference type="Rhea" id="RHEA:35047"/>
        <dbReference type="ChEBI" id="CHEBI:15378"/>
        <dbReference type="ChEBI" id="CHEBI:36264"/>
        <dbReference type="ChEBI" id="CHEBI:62727"/>
        <dbReference type="ChEBI" id="CHEBI:71302"/>
        <dbReference type="ChEBI" id="CHEBI:456215"/>
        <dbReference type="EC" id="2.10.1.1"/>
    </reaction>
</comment>
<dbReference type="EC" id="2.10.1.1" evidence="11"/>
<sequence>MAHQQRHPGTARSVEDHAADVSDLLGSLLTRPSETIRLDDALGRVLSDDISSPIDLPLFRNSQMDGFAVDSASIATVPATLPIVATVPAGPAEPAAHLAATAVRIMTGAVMPSGADAVVPVEDTEVSDDKVTVYRSRSAGEFVRERGSDVRTGALLLTSGTLLAPRHISVLAAVGLPSVAVRTRPKVAIITTGAELVDAGTTPGPGQIFDSNGAALAASARANGAEVAIVDRSGDEPDAFRSVLRRAVAHAELVITSGGVSMGDYEVVKDVLTELGARFGRIAMQPGGPQGLAVVDGVPVLTFPGNPVSTLVSFEVFVRPLLRRAAGLPPISPAEATLDHDVTSVPGKRQFLRGRRTASGVEVVSGPGSHLVAALAWADVLLDIPADATSLAAGDRVKVWPL</sequence>
<dbReference type="EMBL" id="RKLN01000002">
    <property type="protein sequence ID" value="RVW04668.1"/>
    <property type="molecule type" value="Genomic_DNA"/>
</dbReference>
<dbReference type="Gene3D" id="2.40.340.10">
    <property type="entry name" value="MoeA, C-terminal, domain IV"/>
    <property type="match status" value="1"/>
</dbReference>
<dbReference type="Gene3D" id="3.90.105.10">
    <property type="entry name" value="Molybdopterin biosynthesis moea protein, domain 2"/>
    <property type="match status" value="1"/>
</dbReference>
<dbReference type="InterPro" id="IPR038987">
    <property type="entry name" value="MoeA-like"/>
</dbReference>
<dbReference type="SMART" id="SM00852">
    <property type="entry name" value="MoCF_biosynth"/>
    <property type="match status" value="1"/>
</dbReference>
<keyword evidence="14" id="KW-1185">Reference proteome</keyword>
<dbReference type="GO" id="GO:0046872">
    <property type="term" value="F:metal ion binding"/>
    <property type="evidence" value="ECO:0007669"/>
    <property type="project" value="UniProtKB-UniRule"/>
</dbReference>
<dbReference type="SUPFAM" id="SSF53218">
    <property type="entry name" value="Molybdenum cofactor biosynthesis proteins"/>
    <property type="match status" value="1"/>
</dbReference>
<name>A0A3S3CSM1_9NOCA</name>
<dbReference type="Proteomes" id="UP000284333">
    <property type="component" value="Unassembled WGS sequence"/>
</dbReference>
<dbReference type="Gene3D" id="3.40.980.10">
    <property type="entry name" value="MoaB/Mog-like domain"/>
    <property type="match status" value="1"/>
</dbReference>
<dbReference type="Gene3D" id="2.170.190.11">
    <property type="entry name" value="Molybdopterin biosynthesis moea protein, domain 3"/>
    <property type="match status" value="1"/>
</dbReference>
<proteinExistence type="inferred from homology"/>
<dbReference type="NCBIfam" id="NF045515">
    <property type="entry name" value="Glp_gephyrin"/>
    <property type="match status" value="1"/>
</dbReference>
<dbReference type="InterPro" id="IPR036135">
    <property type="entry name" value="MoeA_linker/N_sf"/>
</dbReference>
<comment type="pathway">
    <text evidence="3 11">Cofactor biosynthesis; molybdopterin biosynthesis.</text>
</comment>
<dbReference type="PANTHER" id="PTHR10192">
    <property type="entry name" value="MOLYBDOPTERIN BIOSYNTHESIS PROTEIN"/>
    <property type="match status" value="1"/>
</dbReference>
<dbReference type="InterPro" id="IPR036688">
    <property type="entry name" value="MoeA_C_domain_IV_sf"/>
</dbReference>
<evidence type="ECO:0000256" key="7">
    <source>
        <dbReference type="ARBA" id="ARBA00022723"/>
    </source>
</evidence>
<dbReference type="RefSeq" id="WP_127946377.1">
    <property type="nucleotide sequence ID" value="NZ_RKLN01000002.1"/>
</dbReference>
<dbReference type="UniPathway" id="UPA00344"/>
<dbReference type="InterPro" id="IPR001453">
    <property type="entry name" value="MoaB/Mog_dom"/>
</dbReference>
<evidence type="ECO:0000256" key="4">
    <source>
        <dbReference type="ARBA" id="ARBA00010763"/>
    </source>
</evidence>
<dbReference type="InterPro" id="IPR036425">
    <property type="entry name" value="MoaB/Mog-like_dom_sf"/>
</dbReference>
<keyword evidence="5 11" id="KW-0500">Molybdenum</keyword>
<dbReference type="GO" id="GO:0006777">
    <property type="term" value="P:Mo-molybdopterin cofactor biosynthetic process"/>
    <property type="evidence" value="ECO:0007669"/>
    <property type="project" value="UniProtKB-UniRule"/>
</dbReference>
<dbReference type="Pfam" id="PF00994">
    <property type="entry name" value="MoCF_biosynth"/>
    <property type="match status" value="1"/>
</dbReference>
<evidence type="ECO:0000256" key="3">
    <source>
        <dbReference type="ARBA" id="ARBA00005046"/>
    </source>
</evidence>
<gene>
    <name evidence="13" type="ORF">EF834_06455</name>
</gene>
<keyword evidence="8 11" id="KW-0460">Magnesium</keyword>
<feature type="domain" description="MoaB/Mog" evidence="12">
    <location>
        <begin position="188"/>
        <end position="324"/>
    </location>
</feature>
<organism evidence="13 14">
    <name type="scientific">Rhodococcus spongiicola</name>
    <dbReference type="NCBI Taxonomy" id="2487352"/>
    <lineage>
        <taxon>Bacteria</taxon>
        <taxon>Bacillati</taxon>
        <taxon>Actinomycetota</taxon>
        <taxon>Actinomycetes</taxon>
        <taxon>Mycobacteriales</taxon>
        <taxon>Nocardiaceae</taxon>
        <taxon>Rhodococcus</taxon>
    </lineage>
</organism>
<dbReference type="GO" id="GO:0061599">
    <property type="term" value="F:molybdopterin molybdotransferase activity"/>
    <property type="evidence" value="ECO:0007669"/>
    <property type="project" value="UniProtKB-UniRule"/>
</dbReference>
<dbReference type="SUPFAM" id="SSF63867">
    <property type="entry name" value="MoeA C-terminal domain-like"/>
    <property type="match status" value="1"/>
</dbReference>
<comment type="function">
    <text evidence="2 11">Catalyzes the insertion of molybdate into adenylated molybdopterin with the concomitant release of AMP.</text>
</comment>
<evidence type="ECO:0000313" key="13">
    <source>
        <dbReference type="EMBL" id="RVW04668.1"/>
    </source>
</evidence>
<dbReference type="InterPro" id="IPR005110">
    <property type="entry name" value="MoeA_linker/N"/>
</dbReference>
<dbReference type="FunFam" id="3.40.980.10:FF:000004">
    <property type="entry name" value="Molybdopterin molybdenumtransferase"/>
    <property type="match status" value="1"/>
</dbReference>
<dbReference type="CDD" id="cd00887">
    <property type="entry name" value="MoeA"/>
    <property type="match status" value="1"/>
</dbReference>
<dbReference type="Pfam" id="PF03453">
    <property type="entry name" value="MoeA_N"/>
    <property type="match status" value="1"/>
</dbReference>
<reference evidence="13 14" key="1">
    <citation type="submission" date="2018-11" db="EMBL/GenBank/DDBJ databases">
        <title>Rhodococcus spongicola sp. nov. and Rhodococcus xishaensis sp. nov. from marine sponges.</title>
        <authorList>
            <person name="Li L."/>
            <person name="Lin H.W."/>
        </authorList>
    </citation>
    <scope>NUCLEOTIDE SEQUENCE [LARGE SCALE GENOMIC DNA]</scope>
    <source>
        <strain evidence="13 14">LHW50502</strain>
    </source>
</reference>
<evidence type="ECO:0000256" key="10">
    <source>
        <dbReference type="ARBA" id="ARBA00047317"/>
    </source>
</evidence>
<evidence type="ECO:0000256" key="8">
    <source>
        <dbReference type="ARBA" id="ARBA00022842"/>
    </source>
</evidence>
<dbReference type="InterPro" id="IPR005111">
    <property type="entry name" value="MoeA_C_domain_IV"/>
</dbReference>
<evidence type="ECO:0000256" key="1">
    <source>
        <dbReference type="ARBA" id="ARBA00001946"/>
    </source>
</evidence>
<protein>
    <recommendedName>
        <fullName evidence="11">Molybdopterin molybdenumtransferase</fullName>
        <ecNumber evidence="11">2.10.1.1</ecNumber>
    </recommendedName>
</protein>
<dbReference type="NCBIfam" id="TIGR00177">
    <property type="entry name" value="molyb_syn"/>
    <property type="match status" value="1"/>
</dbReference>
<evidence type="ECO:0000256" key="11">
    <source>
        <dbReference type="RuleBase" id="RU365090"/>
    </source>
</evidence>